<feature type="domain" description="NB-ARC" evidence="8">
    <location>
        <begin position="216"/>
        <end position="366"/>
    </location>
</feature>
<dbReference type="OMA" id="VFGNWIP"/>
<evidence type="ECO:0000256" key="6">
    <source>
        <dbReference type="ARBA" id="ARBA00023054"/>
    </source>
</evidence>
<dbReference type="InterPro" id="IPR002182">
    <property type="entry name" value="NB-ARC"/>
</dbReference>
<comment type="similarity">
    <text evidence="1">Belongs to the disease resistance NB-LRR family.</text>
</comment>
<dbReference type="InterPro" id="IPR032675">
    <property type="entry name" value="LRR_dom_sf"/>
</dbReference>
<organism evidence="12 13">
    <name type="scientific">Triticum turgidum subsp. durum</name>
    <name type="common">Durum wheat</name>
    <name type="synonym">Triticum durum</name>
    <dbReference type="NCBI Taxonomy" id="4567"/>
    <lineage>
        <taxon>Eukaryota</taxon>
        <taxon>Viridiplantae</taxon>
        <taxon>Streptophyta</taxon>
        <taxon>Embryophyta</taxon>
        <taxon>Tracheophyta</taxon>
        <taxon>Spermatophyta</taxon>
        <taxon>Magnoliopsida</taxon>
        <taxon>Liliopsida</taxon>
        <taxon>Poales</taxon>
        <taxon>Poaceae</taxon>
        <taxon>BOP clade</taxon>
        <taxon>Pooideae</taxon>
        <taxon>Triticodae</taxon>
        <taxon>Triticeae</taxon>
        <taxon>Triticinae</taxon>
        <taxon>Triticum</taxon>
    </lineage>
</organism>
<dbReference type="Gene3D" id="3.40.50.300">
    <property type="entry name" value="P-loop containing nucleotide triphosphate hydrolases"/>
    <property type="match status" value="3"/>
</dbReference>
<proteinExistence type="inferred from homology"/>
<dbReference type="InterPro" id="IPR058922">
    <property type="entry name" value="WHD_DRP"/>
</dbReference>
<feature type="domain" description="NB-ARC" evidence="8">
    <location>
        <begin position="797"/>
        <end position="968"/>
    </location>
</feature>
<keyword evidence="4" id="KW-0547">Nucleotide-binding</keyword>
<dbReference type="InterPro" id="IPR038005">
    <property type="entry name" value="RX-like_CC"/>
</dbReference>
<dbReference type="InterPro" id="IPR027417">
    <property type="entry name" value="P-loop_NTPase"/>
</dbReference>
<dbReference type="EMBL" id="LT934124">
    <property type="protein sequence ID" value="VAI94425.1"/>
    <property type="molecule type" value="Genomic_DNA"/>
</dbReference>
<evidence type="ECO:0000259" key="8">
    <source>
        <dbReference type="Pfam" id="PF00931"/>
    </source>
</evidence>
<dbReference type="Gene3D" id="3.80.10.10">
    <property type="entry name" value="Ribonuclease Inhibitor"/>
    <property type="match status" value="2"/>
</dbReference>
<dbReference type="Pfam" id="PF18052">
    <property type="entry name" value="Rx_N"/>
    <property type="match status" value="1"/>
</dbReference>
<dbReference type="GO" id="GO:0043531">
    <property type="term" value="F:ADP binding"/>
    <property type="evidence" value="ECO:0007669"/>
    <property type="project" value="InterPro"/>
</dbReference>
<dbReference type="SUPFAM" id="SSF52540">
    <property type="entry name" value="P-loop containing nucleoside triphosphate hydrolases"/>
    <property type="match status" value="4"/>
</dbReference>
<evidence type="ECO:0000256" key="5">
    <source>
        <dbReference type="ARBA" id="ARBA00022821"/>
    </source>
</evidence>
<sequence>MSSFALGLTKTAVEGTLSRVKSAIEEEDKQRVRVQDDLVFITGEFQMLQSFLNVASAERANNPVVQTWVRQLRGLAFDVEDCVEFVIHLDKPSHWDWVRRLTSSLICMARPPLLLDVAVAEIKRLKTRVEDVSQRNTRYNLISDSNSTAQALNHQPADTPGTGAFHILTEVWEDAGKLRTTGDLKKLITSEGSDLQVISLWHGSCSEGGAAADHHLGSTYIVKEAYDDPEIRQVFTSRSWVKLINPFNPDQFLESLLTQFYASSRQPNISAGFRKEMKAAVAMENDQLMQQVTEQRYLVILEDLSSVLEWDAIKMYLPDSRNGSRIIVSTQHLGLARSCTGDPYQVLQLTRFSHGQSICAFSKKGSMCRSDIGELNWHLRCRGVISVLTSCLGTPNYICQVFEAIMLKREIFNEVRFEHHSWVEVPSPFDMDAFVIRLFLVFQSRNFRIKEIEEVSMKGDQGLIQQCCKHLHEDDCLVVINGLQSTEHWDMIKETFLSKSTKGTSIIVITKEESVGAYCVDRQVNRMCYIKELEADEVRRRFLMSRGGSGLMEDFCGANLFYDRLAFARRWLQSFQLFQPETEGKHWGDLHKLSSKAGVVSVCGRSGVQKSTVVGCIYYHELLACEDPHIIRGPLSVRHTIFSFVDVPCPFDLTEFSWRLLLDSCSNDLKAKENVVVGLIKGTLDPIQACCELLLQHKCLIVIDGLRSKHDWDKIRTILSPVSPAHSSCIIVTTNKRSVAMHCVDDEEDRLLKVKRPEGTMAVPPLSMGPSKGSPLLLKKKSKGSPLHLVGLGQEFRILEGLLYKQGYSVISLWGIAGVGKSAMARKIYDGPDNRLCNKPAKKSWVDVPHPFHLTEFSRNLLLGFHSEDLQAKETAAFGIMEGHDTIEACCQFLQENECLVFIDGLRSTHEWDQIKAAFLFEPSENIFVIITTESSVARHCVSHKSRMLNVKGLNSQDSFRLFRKIAWGGLKRSIPEEMKFSEITVAKCGGLPKVITAIGEFITKRKPDGVLTESILEGISRDINGDFMGNLQTRPEFHSLRGLFSWMQSYFDACSDSLKPCIFYISVFPKGHQTIRRRRLVRRWIAEGYSRDTFGSRDKSGYATGTAEENGERMFAELVELSIVQQQQTPGSKIMFQVNGFFHEYIISQPMEDNLVFALEGRCSVNSQRAGQHLTISSSWDRDKNVFRSMDFSRLRSLTVFGEWMSFFMCKDINMGLLRVLDLEDTSGVTNDDLEQVGMLLPRLKFFSIRGCKDITRLPNSLGKLRLLETLDVRNTSIVKLPPTIIKLHKLQYIRAGMLDTAHEPLAGEGVHPGLSAVDEVDQGLPAADEDDYMSTSSVDSSTSTEDNNGATTSAAGADGTCASLLETVAIPLAEGEDTSTTQPAANSDETSTGQPEEAVAADGNGARQGEAVAGGEEWTPAQWRSRARHLVSSYSLGWLWLSKKKKNGGGVEVPAAGMGNLTALHTLGVVKISGKGGKAILEEVKKLTQLRKLGVSGINRKSWLDLCSTISDLGYLESLSVCLDSAASLCSCSGEIFSSLPKTLKSLKLYANDGKAQLSPVLTEQLVSKLSNLKKVNLELTISTQEEIDSLMDYICKNLVRHLCVKPIQDGELRYGRWENGWSGGPVIAPFLRFDCGSYNLAIVFGNWIPQFVEVLVFQCSSAESRLKVSGLEKLENLKEVWLKGSHSDAFKQQLQQEVAQHGNKPILNLEGQPPSS</sequence>
<feature type="region of interest" description="Disordered" evidence="7">
    <location>
        <begin position="1376"/>
        <end position="1413"/>
    </location>
</feature>
<dbReference type="InterPro" id="IPR044974">
    <property type="entry name" value="Disease_R_plants"/>
</dbReference>
<dbReference type="InterPro" id="IPR055414">
    <property type="entry name" value="LRR_R13L4/SHOC2-like"/>
</dbReference>
<evidence type="ECO:0000313" key="12">
    <source>
        <dbReference type="EMBL" id="VAI94425.1"/>
    </source>
</evidence>
<name>A0A9R1AEZ6_TRITD</name>
<keyword evidence="2" id="KW-0433">Leucine-rich repeat</keyword>
<dbReference type="Proteomes" id="UP000324705">
    <property type="component" value="Chromosome 7B"/>
</dbReference>
<dbReference type="Gene3D" id="1.20.5.4130">
    <property type="match status" value="1"/>
</dbReference>
<evidence type="ECO:0008006" key="14">
    <source>
        <dbReference type="Google" id="ProtNLM"/>
    </source>
</evidence>
<feature type="compositionally biased region" description="Polar residues" evidence="7">
    <location>
        <begin position="1380"/>
        <end position="1396"/>
    </location>
</feature>
<protein>
    <recommendedName>
        <fullName evidence="14">Disease resistance protein RPM1</fullName>
    </recommendedName>
</protein>
<feature type="region of interest" description="Disordered" evidence="7">
    <location>
        <begin position="1329"/>
        <end position="1358"/>
    </location>
</feature>
<dbReference type="Pfam" id="PF23598">
    <property type="entry name" value="LRR_14"/>
    <property type="match status" value="2"/>
</dbReference>
<gene>
    <name evidence="12" type="ORF">TRITD_7Bv1G234520</name>
</gene>
<dbReference type="Pfam" id="PF00931">
    <property type="entry name" value="NB-ARC"/>
    <property type="match status" value="2"/>
</dbReference>
<evidence type="ECO:0000256" key="7">
    <source>
        <dbReference type="SAM" id="MobiDB-lite"/>
    </source>
</evidence>
<evidence type="ECO:0000259" key="10">
    <source>
        <dbReference type="Pfam" id="PF23559"/>
    </source>
</evidence>
<feature type="compositionally biased region" description="Low complexity" evidence="7">
    <location>
        <begin position="1336"/>
        <end position="1358"/>
    </location>
</feature>
<evidence type="ECO:0000256" key="1">
    <source>
        <dbReference type="ARBA" id="ARBA00008894"/>
    </source>
</evidence>
<evidence type="ECO:0000256" key="3">
    <source>
        <dbReference type="ARBA" id="ARBA00022737"/>
    </source>
</evidence>
<dbReference type="PANTHER" id="PTHR23155">
    <property type="entry name" value="DISEASE RESISTANCE PROTEIN RP"/>
    <property type="match status" value="1"/>
</dbReference>
<keyword evidence="6" id="KW-0175">Coiled coil</keyword>
<evidence type="ECO:0000259" key="9">
    <source>
        <dbReference type="Pfam" id="PF18052"/>
    </source>
</evidence>
<dbReference type="CDD" id="cd14798">
    <property type="entry name" value="RX-CC_like"/>
    <property type="match status" value="1"/>
</dbReference>
<keyword evidence="13" id="KW-1185">Reference proteome</keyword>
<evidence type="ECO:0000313" key="13">
    <source>
        <dbReference type="Proteomes" id="UP000324705"/>
    </source>
</evidence>
<dbReference type="Pfam" id="PF23559">
    <property type="entry name" value="WHD_DRP"/>
    <property type="match status" value="1"/>
</dbReference>
<reference evidence="12 13" key="1">
    <citation type="submission" date="2017-09" db="EMBL/GenBank/DDBJ databases">
        <authorList>
            <consortium name="International Durum Wheat Genome Sequencing Consortium (IDWGSC)"/>
            <person name="Milanesi L."/>
        </authorList>
    </citation>
    <scope>NUCLEOTIDE SEQUENCE [LARGE SCALE GENOMIC DNA]</scope>
    <source>
        <strain evidence="13">cv. Svevo</strain>
    </source>
</reference>
<accession>A0A9R1AEZ6</accession>
<dbReference type="SUPFAM" id="SSF52047">
    <property type="entry name" value="RNI-like"/>
    <property type="match status" value="1"/>
</dbReference>
<dbReference type="PRINTS" id="PR00364">
    <property type="entry name" value="DISEASERSIST"/>
</dbReference>
<feature type="domain" description="Disease resistance R13L4/SHOC-2-like LRR" evidence="11">
    <location>
        <begin position="1196"/>
        <end position="1298"/>
    </location>
</feature>
<evidence type="ECO:0000256" key="4">
    <source>
        <dbReference type="ARBA" id="ARBA00022741"/>
    </source>
</evidence>
<keyword evidence="3" id="KW-0677">Repeat</keyword>
<feature type="domain" description="Disease resistance protein winged helix" evidence="10">
    <location>
        <begin position="1068"/>
        <end position="1145"/>
    </location>
</feature>
<dbReference type="Gramene" id="TRITD7Bv1G234520.1">
    <property type="protein sequence ID" value="TRITD7Bv1G234520.1"/>
    <property type="gene ID" value="TRITD7Bv1G234520"/>
</dbReference>
<dbReference type="InterPro" id="IPR041118">
    <property type="entry name" value="Rx_N"/>
</dbReference>
<evidence type="ECO:0000256" key="2">
    <source>
        <dbReference type="ARBA" id="ARBA00022614"/>
    </source>
</evidence>
<feature type="domain" description="Disease resistance N-terminal" evidence="9">
    <location>
        <begin position="12"/>
        <end position="91"/>
    </location>
</feature>
<keyword evidence="5" id="KW-0611">Plant defense</keyword>
<evidence type="ECO:0000259" key="11">
    <source>
        <dbReference type="Pfam" id="PF23598"/>
    </source>
</evidence>
<feature type="domain" description="Disease resistance R13L4/SHOC-2-like LRR" evidence="11">
    <location>
        <begin position="1452"/>
        <end position="1708"/>
    </location>
</feature>
<dbReference type="PANTHER" id="PTHR23155:SF1135">
    <property type="entry name" value="OS08G0246300 PROTEIN"/>
    <property type="match status" value="1"/>
</dbReference>
<dbReference type="GO" id="GO:0098542">
    <property type="term" value="P:defense response to other organism"/>
    <property type="evidence" value="ECO:0007669"/>
    <property type="project" value="TreeGrafter"/>
</dbReference>